<evidence type="ECO:0000313" key="4">
    <source>
        <dbReference type="Proteomes" id="UP001230504"/>
    </source>
</evidence>
<evidence type="ECO:0000256" key="2">
    <source>
        <dbReference type="SAM" id="Phobius"/>
    </source>
</evidence>
<keyword evidence="2" id="KW-1133">Transmembrane helix</keyword>
<keyword evidence="4" id="KW-1185">Reference proteome</keyword>
<dbReference type="Proteomes" id="UP001230504">
    <property type="component" value="Unassembled WGS sequence"/>
</dbReference>
<keyword evidence="2" id="KW-0812">Transmembrane</keyword>
<dbReference type="AlphaFoldDB" id="A0AAD8QC51"/>
<dbReference type="GeneID" id="85435159"/>
<reference evidence="3" key="1">
    <citation type="submission" date="2021-06" db="EMBL/GenBank/DDBJ databases">
        <title>Comparative genomics, transcriptomics and evolutionary studies reveal genomic signatures of adaptation to plant cell wall in hemibiotrophic fungi.</title>
        <authorList>
            <consortium name="DOE Joint Genome Institute"/>
            <person name="Baroncelli R."/>
            <person name="Diaz J.F."/>
            <person name="Benocci T."/>
            <person name="Peng M."/>
            <person name="Battaglia E."/>
            <person name="Haridas S."/>
            <person name="Andreopoulos W."/>
            <person name="Labutti K."/>
            <person name="Pangilinan J."/>
            <person name="Floch G.L."/>
            <person name="Makela M.R."/>
            <person name="Henrissat B."/>
            <person name="Grigoriev I.V."/>
            <person name="Crouch J.A."/>
            <person name="De Vries R.P."/>
            <person name="Sukno S.A."/>
            <person name="Thon M.R."/>
        </authorList>
    </citation>
    <scope>NUCLEOTIDE SEQUENCE</scope>
    <source>
        <strain evidence="3">CBS 125086</strain>
    </source>
</reference>
<feature type="region of interest" description="Disordered" evidence="1">
    <location>
        <begin position="1"/>
        <end position="68"/>
    </location>
</feature>
<evidence type="ECO:0000313" key="3">
    <source>
        <dbReference type="EMBL" id="KAK1599276.1"/>
    </source>
</evidence>
<sequence>MYRRTPERGKGFVGVGSVEPQLSMEGPRPNLPSLPLFHRNAPEPKPTTMAARQNHLPPPLSTGGKGKRSSASLVCDVVRTARFFLFLGGGGGGGGFHLPPTDHCFWSRRARKRRVLVNMVEILVLPLFGPWTLGIGDKSLGGFFTIKTVLSLSLILHPIMAHIFHISSRQLARMYCFSLCST</sequence>
<dbReference type="EMBL" id="JAHLJV010000002">
    <property type="protein sequence ID" value="KAK1599276.1"/>
    <property type="molecule type" value="Genomic_DNA"/>
</dbReference>
<organism evidence="3 4">
    <name type="scientific">Colletotrichum navitas</name>
    <dbReference type="NCBI Taxonomy" id="681940"/>
    <lineage>
        <taxon>Eukaryota</taxon>
        <taxon>Fungi</taxon>
        <taxon>Dikarya</taxon>
        <taxon>Ascomycota</taxon>
        <taxon>Pezizomycotina</taxon>
        <taxon>Sordariomycetes</taxon>
        <taxon>Hypocreomycetidae</taxon>
        <taxon>Glomerellales</taxon>
        <taxon>Glomerellaceae</taxon>
        <taxon>Colletotrichum</taxon>
        <taxon>Colletotrichum graminicola species complex</taxon>
    </lineage>
</organism>
<proteinExistence type="predicted"/>
<feature type="transmembrane region" description="Helical" evidence="2">
    <location>
        <begin position="140"/>
        <end position="164"/>
    </location>
</feature>
<feature type="transmembrane region" description="Helical" evidence="2">
    <location>
        <begin position="115"/>
        <end position="134"/>
    </location>
</feature>
<name>A0AAD8QC51_9PEZI</name>
<evidence type="ECO:0000256" key="1">
    <source>
        <dbReference type="SAM" id="MobiDB-lite"/>
    </source>
</evidence>
<gene>
    <name evidence="3" type="ORF">LY79DRAFT_137194</name>
</gene>
<comment type="caution">
    <text evidence="3">The sequence shown here is derived from an EMBL/GenBank/DDBJ whole genome shotgun (WGS) entry which is preliminary data.</text>
</comment>
<accession>A0AAD8QC51</accession>
<protein>
    <submittedName>
        <fullName evidence="3">Uncharacterized protein</fullName>
    </submittedName>
</protein>
<feature type="compositionally biased region" description="Basic and acidic residues" evidence="1">
    <location>
        <begin position="1"/>
        <end position="10"/>
    </location>
</feature>
<keyword evidence="2" id="KW-0472">Membrane</keyword>
<dbReference type="RefSeq" id="XP_060419865.1">
    <property type="nucleotide sequence ID" value="XM_060550919.1"/>
</dbReference>